<dbReference type="AlphaFoldDB" id="A0A8T1R780"/>
<proteinExistence type="predicted"/>
<name>A0A8T1R780_CARIL</name>
<dbReference type="EMBL" id="CM031811">
    <property type="protein sequence ID" value="KAG6661962.1"/>
    <property type="molecule type" value="Genomic_DNA"/>
</dbReference>
<evidence type="ECO:0000313" key="1">
    <source>
        <dbReference type="EMBL" id="KAG6661962.1"/>
    </source>
</evidence>
<comment type="caution">
    <text evidence="1">The sequence shown here is derived from an EMBL/GenBank/DDBJ whole genome shotgun (WGS) entry which is preliminary data.</text>
</comment>
<protein>
    <submittedName>
        <fullName evidence="1">Uncharacterized protein</fullName>
    </submittedName>
</protein>
<dbReference type="Proteomes" id="UP000811609">
    <property type="component" value="Chromosome 3"/>
</dbReference>
<evidence type="ECO:0000313" key="2">
    <source>
        <dbReference type="Proteomes" id="UP000811609"/>
    </source>
</evidence>
<gene>
    <name evidence="1" type="ORF">CIPAW_03G211500</name>
</gene>
<organism evidence="1 2">
    <name type="scientific">Carya illinoinensis</name>
    <name type="common">Pecan</name>
    <dbReference type="NCBI Taxonomy" id="32201"/>
    <lineage>
        <taxon>Eukaryota</taxon>
        <taxon>Viridiplantae</taxon>
        <taxon>Streptophyta</taxon>
        <taxon>Embryophyta</taxon>
        <taxon>Tracheophyta</taxon>
        <taxon>Spermatophyta</taxon>
        <taxon>Magnoliopsida</taxon>
        <taxon>eudicotyledons</taxon>
        <taxon>Gunneridae</taxon>
        <taxon>Pentapetalae</taxon>
        <taxon>rosids</taxon>
        <taxon>fabids</taxon>
        <taxon>Fagales</taxon>
        <taxon>Juglandaceae</taxon>
        <taxon>Carya</taxon>
    </lineage>
</organism>
<keyword evidence="2" id="KW-1185">Reference proteome</keyword>
<accession>A0A8T1R780</accession>
<reference evidence="1" key="1">
    <citation type="submission" date="2020-12" db="EMBL/GenBank/DDBJ databases">
        <title>WGS assembly of Carya illinoinensis cv. Pawnee.</title>
        <authorList>
            <person name="Platts A."/>
            <person name="Shu S."/>
            <person name="Wright S."/>
            <person name="Barry K."/>
            <person name="Edger P."/>
            <person name="Pires J.C."/>
            <person name="Schmutz J."/>
        </authorList>
    </citation>
    <scope>NUCLEOTIDE SEQUENCE</scope>
    <source>
        <tissue evidence="1">Leaf</tissue>
    </source>
</reference>
<sequence length="29" mass="3372">MVYIFGQVDQTDERGCRTCVNIVVVWRLA</sequence>